<evidence type="ECO:0000313" key="2">
    <source>
        <dbReference type="EMBL" id="NHC38030.1"/>
    </source>
</evidence>
<dbReference type="InterPro" id="IPR029063">
    <property type="entry name" value="SAM-dependent_MTases_sf"/>
</dbReference>
<name>A0A9X5E9Z4_9CYAN</name>
<dbReference type="Gene3D" id="3.40.50.150">
    <property type="entry name" value="Vaccinia Virus protein VP39"/>
    <property type="match status" value="1"/>
</dbReference>
<dbReference type="InterPro" id="IPR052514">
    <property type="entry name" value="SAM-dependent_MTase"/>
</dbReference>
<dbReference type="AlphaFoldDB" id="A0A9X5E9Z4"/>
<evidence type="ECO:0000313" key="3">
    <source>
        <dbReference type="Proteomes" id="UP000031532"/>
    </source>
</evidence>
<dbReference type="GO" id="GO:0032259">
    <property type="term" value="P:methylation"/>
    <property type="evidence" value="ECO:0007669"/>
    <property type="project" value="UniProtKB-KW"/>
</dbReference>
<reference evidence="2 3" key="1">
    <citation type="journal article" date="2015" name="Genome Announc.">
        <title>Draft Genome Sequence of the Terrestrial Cyanobacterium Scytonema millei VB511283, Isolated from Eastern India.</title>
        <authorList>
            <person name="Sen D."/>
            <person name="Chandrababunaidu M.M."/>
            <person name="Singh D."/>
            <person name="Sanghi N."/>
            <person name="Ghorai A."/>
            <person name="Mishra G.P."/>
            <person name="Madduluri M."/>
            <person name="Adhikary S.P."/>
            <person name="Tripathy S."/>
        </authorList>
    </citation>
    <scope>NUCLEOTIDE SEQUENCE [LARGE SCALE GENOMIC DNA]</scope>
    <source>
        <strain evidence="2 3">VB511283</strain>
    </source>
</reference>
<evidence type="ECO:0000259" key="1">
    <source>
        <dbReference type="Pfam" id="PF05050"/>
    </source>
</evidence>
<dbReference type="OrthoDB" id="490071at2"/>
<keyword evidence="2" id="KW-0808">Transferase</keyword>
<dbReference type="SUPFAM" id="SSF53335">
    <property type="entry name" value="S-adenosyl-L-methionine-dependent methyltransferases"/>
    <property type="match status" value="1"/>
</dbReference>
<dbReference type="GO" id="GO:0008168">
    <property type="term" value="F:methyltransferase activity"/>
    <property type="evidence" value="ECO:0007669"/>
    <property type="project" value="UniProtKB-KW"/>
</dbReference>
<organism evidence="2 3">
    <name type="scientific">Scytonema millei VB511283</name>
    <dbReference type="NCBI Taxonomy" id="1245923"/>
    <lineage>
        <taxon>Bacteria</taxon>
        <taxon>Bacillati</taxon>
        <taxon>Cyanobacteriota</taxon>
        <taxon>Cyanophyceae</taxon>
        <taxon>Nostocales</taxon>
        <taxon>Scytonemataceae</taxon>
        <taxon>Scytonema</taxon>
    </lineage>
</organism>
<proteinExistence type="predicted"/>
<dbReference type="PANTHER" id="PTHR34203:SF15">
    <property type="entry name" value="SLL1173 PROTEIN"/>
    <property type="match status" value="1"/>
</dbReference>
<dbReference type="InterPro" id="IPR006342">
    <property type="entry name" value="FkbM_mtfrase"/>
</dbReference>
<protein>
    <submittedName>
        <fullName evidence="2">FkbM family methyltransferase</fullName>
    </submittedName>
</protein>
<dbReference type="RefSeq" id="WP_052289796.1">
    <property type="nucleotide sequence ID" value="NZ_JTJC03000017.1"/>
</dbReference>
<gene>
    <name evidence="2" type="ORF">QH73_0025995</name>
</gene>
<dbReference type="Proteomes" id="UP000031532">
    <property type="component" value="Unassembled WGS sequence"/>
</dbReference>
<accession>A0A9X5E9Z4</accession>
<dbReference type="EMBL" id="JTJC03000017">
    <property type="protein sequence ID" value="NHC38030.1"/>
    <property type="molecule type" value="Genomic_DNA"/>
</dbReference>
<dbReference type="PANTHER" id="PTHR34203">
    <property type="entry name" value="METHYLTRANSFERASE, FKBM FAMILY PROTEIN"/>
    <property type="match status" value="1"/>
</dbReference>
<dbReference type="NCBIfam" id="TIGR01444">
    <property type="entry name" value="fkbM_fam"/>
    <property type="match status" value="1"/>
</dbReference>
<sequence length="254" mass="29438">MANLSTIKHLYQSNRLYHPARTLYWRLLKQERLVKFHQEVTFYSQLLEPNSLCFDIGANIGEKTEALFKAGMRVVAFEPQPNCMKELAARCSRYRSKLAKCECAVGAEPGITELYVHTHHAHSSLDQNWTVSEVVSSIYVPVVTLDRAIAKFGRPQYCKIDVEGWEYEVLKGLTQPIPLISFEYHLQEDNIDKTLACIDYLSHLGDLYINITPAETLLFTFQEWLPVKEFLKSFPDSFRSRQEYNYGDIFVKIQ</sequence>
<keyword evidence="2" id="KW-0489">Methyltransferase</keyword>
<keyword evidence="3" id="KW-1185">Reference proteome</keyword>
<dbReference type="Pfam" id="PF05050">
    <property type="entry name" value="Methyltransf_21"/>
    <property type="match status" value="1"/>
</dbReference>
<feature type="domain" description="Methyltransferase FkbM" evidence="1">
    <location>
        <begin position="55"/>
        <end position="206"/>
    </location>
</feature>
<comment type="caution">
    <text evidence="2">The sequence shown here is derived from an EMBL/GenBank/DDBJ whole genome shotgun (WGS) entry which is preliminary data.</text>
</comment>